<dbReference type="AlphaFoldDB" id="A0A1X0K2F3"/>
<dbReference type="EMBL" id="MVIJ01000063">
    <property type="protein sequence ID" value="ORB69323.1"/>
    <property type="molecule type" value="Genomic_DNA"/>
</dbReference>
<dbReference type="PANTHER" id="PTHR39456:SF1">
    <property type="entry name" value="METAL-DEPENDENT HYDROLASE"/>
    <property type="match status" value="1"/>
</dbReference>
<dbReference type="STRING" id="1783.BST44_25845"/>
<dbReference type="Pfam" id="PF10118">
    <property type="entry name" value="Metal_hydrol"/>
    <property type="match status" value="1"/>
</dbReference>
<dbReference type="Proteomes" id="UP000192601">
    <property type="component" value="Unassembled WGS sequence"/>
</dbReference>
<evidence type="ECO:0000313" key="1">
    <source>
        <dbReference type="EMBL" id="ORB69323.1"/>
    </source>
</evidence>
<protein>
    <recommendedName>
        <fullName evidence="3">Metal-dependent hydrolase</fullName>
    </recommendedName>
</protein>
<evidence type="ECO:0008006" key="3">
    <source>
        <dbReference type="Google" id="ProtNLM"/>
    </source>
</evidence>
<keyword evidence="2" id="KW-1185">Reference proteome</keyword>
<evidence type="ECO:0000313" key="2">
    <source>
        <dbReference type="Proteomes" id="UP000192601"/>
    </source>
</evidence>
<dbReference type="PANTHER" id="PTHR39456">
    <property type="entry name" value="METAL-DEPENDENT HYDROLASE"/>
    <property type="match status" value="1"/>
</dbReference>
<comment type="caution">
    <text evidence="1">The sequence shown here is derived from an EMBL/GenBank/DDBJ whole genome shotgun (WGS) entry which is preliminary data.</text>
</comment>
<organism evidence="1 2">
    <name type="scientific">Mycobacterium scrofulaceum</name>
    <dbReference type="NCBI Taxonomy" id="1783"/>
    <lineage>
        <taxon>Bacteria</taxon>
        <taxon>Bacillati</taxon>
        <taxon>Actinomycetota</taxon>
        <taxon>Actinomycetes</taxon>
        <taxon>Mycobacteriales</taxon>
        <taxon>Mycobacteriaceae</taxon>
        <taxon>Mycobacterium</taxon>
    </lineage>
</organism>
<name>A0A1X0K2F3_MYCSC</name>
<proteinExistence type="predicted"/>
<dbReference type="InterPro" id="IPR016516">
    <property type="entry name" value="UCP07580"/>
</dbReference>
<accession>A0A1X0K2F3</accession>
<reference evidence="1 2" key="1">
    <citation type="submission" date="2017-02" db="EMBL/GenBank/DDBJ databases">
        <title>The new phylogeny of genus Mycobacterium.</title>
        <authorList>
            <person name="Tortoli E."/>
            <person name="Trovato A."/>
            <person name="Cirillo D.M."/>
        </authorList>
    </citation>
    <scope>NUCLEOTIDE SEQUENCE [LARGE SCALE GENOMIC DNA]</scope>
    <source>
        <strain evidence="1 2">DSM 43992</strain>
    </source>
</reference>
<gene>
    <name evidence="1" type="ORF">BST44_25845</name>
</gene>
<sequence length="280" mass="30286">MTTMSAPSGVSVSEDSADMFLGGGRAATIIVDDDIIFSHFLANLSGSFPPGEELFIRSVRRFADEVTDPGLKKRVAGFIGQESVHGQQHRALNDKLVDMGYPIAWWDSEKFVDWVKRIEEVLPARIPLAVTAAAEHFTVGSRPMDDPVITARVILVEDVRDQTFSSVGSWRRVFADAISIRQKAVLRGRSNGLSSSSKLRFLMQMSTLPTIAASSSLAALSIFTLNVLLCNVGTTDISGASDGLSATTQYGLLVTVSAVALYVDRLLQRDARGAVVEGHR</sequence>